<name>A0A6V8LYQ4_9BACT</name>
<dbReference type="AlphaFoldDB" id="A0A6V8LYQ4"/>
<dbReference type="Gene3D" id="1.20.1600.10">
    <property type="entry name" value="Outer membrane efflux proteins (OEP)"/>
    <property type="match status" value="1"/>
</dbReference>
<dbReference type="PROSITE" id="PS51257">
    <property type="entry name" value="PROKAR_LIPOPROTEIN"/>
    <property type="match status" value="1"/>
</dbReference>
<keyword evidence="2" id="KW-0732">Signal</keyword>
<proteinExistence type="predicted"/>
<dbReference type="GO" id="GO:0015562">
    <property type="term" value="F:efflux transmembrane transporter activity"/>
    <property type="evidence" value="ECO:0007669"/>
    <property type="project" value="InterPro"/>
</dbReference>
<evidence type="ECO:0000256" key="1">
    <source>
        <dbReference type="SAM" id="Coils"/>
    </source>
</evidence>
<feature type="signal peptide" evidence="2">
    <location>
        <begin position="1"/>
        <end position="17"/>
    </location>
</feature>
<dbReference type="SUPFAM" id="SSF56954">
    <property type="entry name" value="Outer membrane efflux proteins (OEP)"/>
    <property type="match status" value="1"/>
</dbReference>
<dbReference type="PANTHER" id="PTHR30203:SF24">
    <property type="entry name" value="BLR4935 PROTEIN"/>
    <property type="match status" value="1"/>
</dbReference>
<comment type="caution">
    <text evidence="3">The sequence shown here is derived from an EMBL/GenBank/DDBJ whole genome shotgun (WGS) entry which is preliminary data.</text>
</comment>
<reference evidence="3 4" key="2">
    <citation type="submission" date="2020-05" db="EMBL/GenBank/DDBJ databases">
        <title>Draft genome sequence of Desulfovibrio sp. strainFSS-1.</title>
        <authorList>
            <person name="Shimoshige H."/>
            <person name="Kobayashi H."/>
            <person name="Maekawa T."/>
        </authorList>
    </citation>
    <scope>NUCLEOTIDE SEQUENCE [LARGE SCALE GENOMIC DNA]</scope>
    <source>
        <strain evidence="3 4">SIID29052-01</strain>
    </source>
</reference>
<protein>
    <submittedName>
        <fullName evidence="3">Cobalt-zinc-cadmium resistance protein CzcC</fullName>
    </submittedName>
</protein>
<reference evidence="3 4" key="1">
    <citation type="submission" date="2020-04" db="EMBL/GenBank/DDBJ databases">
        <authorList>
            <consortium name="Desulfovibrio sp. FSS-1 genome sequencing consortium"/>
            <person name="Shimoshige H."/>
            <person name="Kobayashi H."/>
            <person name="Maekawa T."/>
        </authorList>
    </citation>
    <scope>NUCLEOTIDE SEQUENCE [LARGE SCALE GENOMIC DNA]</scope>
    <source>
        <strain evidence="3 4">SIID29052-01</strain>
    </source>
</reference>
<feature type="coiled-coil region" evidence="1">
    <location>
        <begin position="405"/>
        <end position="441"/>
    </location>
</feature>
<keyword evidence="4" id="KW-1185">Reference proteome</keyword>
<keyword evidence="1" id="KW-0175">Coiled coil</keyword>
<dbReference type="EMBL" id="BLTE01000012">
    <property type="protein sequence ID" value="GFK94777.1"/>
    <property type="molecule type" value="Genomic_DNA"/>
</dbReference>
<dbReference type="InterPro" id="IPR010131">
    <property type="entry name" value="MdtP/NodT-like"/>
</dbReference>
<evidence type="ECO:0000313" key="4">
    <source>
        <dbReference type="Proteomes" id="UP000494245"/>
    </source>
</evidence>
<accession>A0A6V8LYQ4</accession>
<gene>
    <name evidence="3" type="primary">czcC</name>
    <name evidence="3" type="ORF">NNJEOMEG_02625</name>
</gene>
<sequence length="450" mass="48607">MRAIPLFLLLTLAAACAPVRPEADFGKVSDIAQERLGQRPLWRLTPEDEAFARAEVQAVLSRGVGQREAVRLALFNNAGVQARFEEIGAARADVVQAGLPRNPSLGVLLGFPLFQGGPLAALAAQAMVSISDLAEVKDRTAKAQAELERDILLVGKAAMDAARDARLAWLECAYAQRAEALARDVARRAEKLSAEAARYRNFGLADEGRVAALEAAAAKAALEVSALRSRAAVAKARLGRAMGLEGAQSFELAEEAADKSEPLPDRDVAVAYAVEHSLEALAARHALDAARSGRALEGVRWLKDFEIGAGYDYDIEGNRTLGPMASLKLPLFDRNQAQRARADYLVRRAQRLAEDARSEAAEHALRALEEASLARERAEALSSRVLPPSERAAAWAARYARAMQLSDLEALHAELDLLRARLEHNEALKEERQALVRLEHALGGPVGARP</sequence>
<feature type="coiled-coil region" evidence="1">
    <location>
        <begin position="346"/>
        <end position="381"/>
    </location>
</feature>
<dbReference type="PANTHER" id="PTHR30203">
    <property type="entry name" value="OUTER MEMBRANE CATION EFFLUX PROTEIN"/>
    <property type="match status" value="1"/>
</dbReference>
<evidence type="ECO:0000256" key="2">
    <source>
        <dbReference type="SAM" id="SignalP"/>
    </source>
</evidence>
<feature type="chain" id="PRO_5028827602" evidence="2">
    <location>
        <begin position="18"/>
        <end position="450"/>
    </location>
</feature>
<dbReference type="RefSeq" id="WP_173085185.1">
    <property type="nucleotide sequence ID" value="NZ_BLTE01000012.1"/>
</dbReference>
<feature type="coiled-coil region" evidence="1">
    <location>
        <begin position="175"/>
        <end position="230"/>
    </location>
</feature>
<organism evidence="3 4">
    <name type="scientific">Fundidesulfovibrio magnetotacticus</name>
    <dbReference type="NCBI Taxonomy" id="2730080"/>
    <lineage>
        <taxon>Bacteria</taxon>
        <taxon>Pseudomonadati</taxon>
        <taxon>Thermodesulfobacteriota</taxon>
        <taxon>Desulfovibrionia</taxon>
        <taxon>Desulfovibrionales</taxon>
        <taxon>Desulfovibrionaceae</taxon>
        <taxon>Fundidesulfovibrio</taxon>
    </lineage>
</organism>
<dbReference type="Proteomes" id="UP000494245">
    <property type="component" value="Unassembled WGS sequence"/>
</dbReference>
<evidence type="ECO:0000313" key="3">
    <source>
        <dbReference type="EMBL" id="GFK94777.1"/>
    </source>
</evidence>